<proteinExistence type="inferred from homology"/>
<gene>
    <name evidence="3" type="ORF">EHS24_003021</name>
</gene>
<evidence type="ECO:0000256" key="1">
    <source>
        <dbReference type="ARBA" id="ARBA00009003"/>
    </source>
</evidence>
<evidence type="ECO:0000313" key="4">
    <source>
        <dbReference type="Proteomes" id="UP000279236"/>
    </source>
</evidence>
<dbReference type="SUPFAM" id="SSF53448">
    <property type="entry name" value="Nucleotide-diphospho-sugar transferases"/>
    <property type="match status" value="1"/>
</dbReference>
<dbReference type="STRING" id="105984.A0A427XGQ5"/>
<evidence type="ECO:0000256" key="2">
    <source>
        <dbReference type="SAM" id="Phobius"/>
    </source>
</evidence>
<dbReference type="AlphaFoldDB" id="A0A427XGQ5"/>
<dbReference type="InterPro" id="IPR007577">
    <property type="entry name" value="GlycoTrfase_DXD_sugar-bd_CS"/>
</dbReference>
<comment type="similarity">
    <text evidence="1">Belongs to the glycosyltransferase 32 family.</text>
</comment>
<comment type="caution">
    <text evidence="3">The sequence shown here is derived from an EMBL/GenBank/DDBJ whole genome shotgun (WGS) entry which is preliminary data.</text>
</comment>
<sequence>MLPTWIQNGRPVTVRVAGRPITIHALPLVLIVLGLVYLVYPSKAPSYGYLPRQNTDDTLWGLHRTKSPFLVPPRDILPFHHKLPQIPDNFPEPVKPKTSGMRVPNSVHYVFGFKDVAEGQSPDELPYYAYLGMRSALLNLRPTKMYFHYKHLPTGPWWELIKPHLTLREMDPPEEIFGHKIHKFAHKADVARMYAMKRSGGIYLDIDMFVVKPFDDLLYYPTTLGMELATDSSRSPLDPQGLCNAVIIAEPDSPFVDRWIAAYESFDPDDWAYHSVAKPWQLAREHPEEIQVLNATAFFWPMWHGNEVEKVHERDEYDFIRSGQYAYHAWESLAMKYLRELSPHSIRTEDTSFHRLVRPFIGPEDDETYRKWKQGEK</sequence>
<keyword evidence="2" id="KW-0472">Membrane</keyword>
<dbReference type="PANTHER" id="PTHR46830:SF2">
    <property type="entry name" value="ALPHA-1,4-N-ACETYLGLUCOSAMINYLTRANSFERASE"/>
    <property type="match status" value="1"/>
</dbReference>
<dbReference type="RefSeq" id="XP_028473094.1">
    <property type="nucleotide sequence ID" value="XM_028618727.1"/>
</dbReference>
<dbReference type="EMBL" id="RSCE01000014">
    <property type="protein sequence ID" value="RSH77947.1"/>
    <property type="molecule type" value="Genomic_DNA"/>
</dbReference>
<keyword evidence="2" id="KW-1133">Transmembrane helix</keyword>
<protein>
    <submittedName>
        <fullName evidence="3">Uncharacterized protein</fullName>
    </submittedName>
</protein>
<organism evidence="3 4">
    <name type="scientific">Apiotrichum porosum</name>
    <dbReference type="NCBI Taxonomy" id="105984"/>
    <lineage>
        <taxon>Eukaryota</taxon>
        <taxon>Fungi</taxon>
        <taxon>Dikarya</taxon>
        <taxon>Basidiomycota</taxon>
        <taxon>Agaricomycotina</taxon>
        <taxon>Tremellomycetes</taxon>
        <taxon>Trichosporonales</taxon>
        <taxon>Trichosporonaceae</taxon>
        <taxon>Apiotrichum</taxon>
    </lineage>
</organism>
<accession>A0A427XGQ5</accession>
<name>A0A427XGQ5_9TREE</name>
<dbReference type="InterPro" id="IPR029044">
    <property type="entry name" value="Nucleotide-diphossugar_trans"/>
</dbReference>
<feature type="transmembrane region" description="Helical" evidence="2">
    <location>
        <begin position="21"/>
        <end position="40"/>
    </location>
</feature>
<dbReference type="GeneID" id="39587564"/>
<dbReference type="Pfam" id="PF04488">
    <property type="entry name" value="Gly_transf_sug"/>
    <property type="match status" value="1"/>
</dbReference>
<reference evidence="3 4" key="1">
    <citation type="submission" date="2018-11" db="EMBL/GenBank/DDBJ databases">
        <title>Genome sequence of Apiotrichum porosum DSM 27194.</title>
        <authorList>
            <person name="Aliyu H."/>
            <person name="Gorte O."/>
            <person name="Ochsenreither K."/>
        </authorList>
    </citation>
    <scope>NUCLEOTIDE SEQUENCE [LARGE SCALE GENOMIC DNA]</scope>
    <source>
        <strain evidence="3 4">DSM 27194</strain>
    </source>
</reference>
<dbReference type="OrthoDB" id="409543at2759"/>
<dbReference type="Proteomes" id="UP000279236">
    <property type="component" value="Unassembled WGS sequence"/>
</dbReference>
<keyword evidence="2" id="KW-0812">Transmembrane</keyword>
<evidence type="ECO:0000313" key="3">
    <source>
        <dbReference type="EMBL" id="RSH77947.1"/>
    </source>
</evidence>
<dbReference type="Gene3D" id="3.90.550.20">
    <property type="match status" value="1"/>
</dbReference>
<dbReference type="PANTHER" id="PTHR46830">
    <property type="entry name" value="TRANSFERASE, PUTATIVE-RELATED"/>
    <property type="match status" value="1"/>
</dbReference>
<keyword evidence="4" id="KW-1185">Reference proteome</keyword>